<organism evidence="1 2">
    <name type="scientific">Aromia moschata</name>
    <dbReference type="NCBI Taxonomy" id="1265417"/>
    <lineage>
        <taxon>Eukaryota</taxon>
        <taxon>Metazoa</taxon>
        <taxon>Ecdysozoa</taxon>
        <taxon>Arthropoda</taxon>
        <taxon>Hexapoda</taxon>
        <taxon>Insecta</taxon>
        <taxon>Pterygota</taxon>
        <taxon>Neoptera</taxon>
        <taxon>Endopterygota</taxon>
        <taxon>Coleoptera</taxon>
        <taxon>Polyphaga</taxon>
        <taxon>Cucujiformia</taxon>
        <taxon>Chrysomeloidea</taxon>
        <taxon>Cerambycidae</taxon>
        <taxon>Cerambycinae</taxon>
        <taxon>Callichromatini</taxon>
        <taxon>Aromia</taxon>
    </lineage>
</organism>
<dbReference type="EMBL" id="JAPWTK010000174">
    <property type="protein sequence ID" value="KAJ8946860.1"/>
    <property type="molecule type" value="Genomic_DNA"/>
</dbReference>
<keyword evidence="2" id="KW-1185">Reference proteome</keyword>
<reference evidence="1" key="1">
    <citation type="journal article" date="2023" name="Insect Mol. Biol.">
        <title>Genome sequencing provides insights into the evolution of gene families encoding plant cell wall-degrading enzymes in longhorned beetles.</title>
        <authorList>
            <person name="Shin N.R."/>
            <person name="Okamura Y."/>
            <person name="Kirsch R."/>
            <person name="Pauchet Y."/>
        </authorList>
    </citation>
    <scope>NUCLEOTIDE SEQUENCE</scope>
    <source>
        <strain evidence="1">AMC_N1</strain>
    </source>
</reference>
<comment type="caution">
    <text evidence="1">The sequence shown here is derived from an EMBL/GenBank/DDBJ whole genome shotgun (WGS) entry which is preliminary data.</text>
</comment>
<evidence type="ECO:0000313" key="1">
    <source>
        <dbReference type="EMBL" id="KAJ8946860.1"/>
    </source>
</evidence>
<proteinExistence type="predicted"/>
<evidence type="ECO:0000313" key="2">
    <source>
        <dbReference type="Proteomes" id="UP001162162"/>
    </source>
</evidence>
<gene>
    <name evidence="1" type="ORF">NQ318_006770</name>
</gene>
<accession>A0AAV8Y7X7</accession>
<dbReference type="AlphaFoldDB" id="A0AAV8Y7X7"/>
<dbReference type="Proteomes" id="UP001162162">
    <property type="component" value="Unassembled WGS sequence"/>
</dbReference>
<sequence length="94" mass="10260">MLMVVNNELCSGLVLRYKIANKCESPHHITIAPSTCPIGILQGSREFALGHGKLHSTIHHSRNGTGILLRTRSPSALPGMISAVRMHGQEQHDE</sequence>
<protein>
    <submittedName>
        <fullName evidence="1">Uncharacterized protein</fullName>
    </submittedName>
</protein>
<name>A0AAV8Y7X7_9CUCU</name>